<dbReference type="PANTHER" id="PTHR43072">
    <property type="entry name" value="N-ACETYLTRANSFERASE"/>
    <property type="match status" value="1"/>
</dbReference>
<evidence type="ECO:0000313" key="5">
    <source>
        <dbReference type="Proteomes" id="UP000287188"/>
    </source>
</evidence>
<dbReference type="InterPro" id="IPR000182">
    <property type="entry name" value="GNAT_dom"/>
</dbReference>
<dbReference type="PANTHER" id="PTHR43072:SF51">
    <property type="entry name" value="ABC SUPERFAMILY TRANSPORT PROTEIN"/>
    <property type="match status" value="1"/>
</dbReference>
<evidence type="ECO:0000313" key="4">
    <source>
        <dbReference type="EMBL" id="GCE16921.1"/>
    </source>
</evidence>
<name>A0A402ACV8_9CHLR</name>
<keyword evidence="1 4" id="KW-0808">Transferase</keyword>
<dbReference type="Gene3D" id="3.40.630.30">
    <property type="match status" value="1"/>
</dbReference>
<keyword evidence="2" id="KW-0012">Acyltransferase</keyword>
<keyword evidence="5" id="KW-1185">Reference proteome</keyword>
<dbReference type="EMBL" id="BIFS01000001">
    <property type="protein sequence ID" value="GCE16921.1"/>
    <property type="molecule type" value="Genomic_DNA"/>
</dbReference>
<feature type="domain" description="N-acetyltransferase" evidence="3">
    <location>
        <begin position="153"/>
        <end position="288"/>
    </location>
</feature>
<evidence type="ECO:0000256" key="2">
    <source>
        <dbReference type="ARBA" id="ARBA00023315"/>
    </source>
</evidence>
<dbReference type="AlphaFoldDB" id="A0A402ACV8"/>
<sequence>MQNKPRQIRVLSEEDIPAIERLLRTSEYVYQRFTLNELPLLLKRYPAVGLWNDSTLYGFLLSQIINPPLAWFSGFGVSWTESREYVAVLARLLDQLYEQLRAQGVHYFHYSGNDSENDWLRTLLLGRGFIPYRNLYSYDKFDYKVPTSGNQNVTIRNVDLAHDMPALLRIEEACFEDLWRYDALAFQDIASTHPYFVVSELQGEVVGYQFNALDDDYGYLIRIAVHPSAASQGVGARLMVEAIRFFERAHVSRIMLNTQEDNYHAHRLYEWFGFIRLQQKGFVLRKHL</sequence>
<dbReference type="Proteomes" id="UP000287188">
    <property type="component" value="Unassembled WGS sequence"/>
</dbReference>
<protein>
    <submittedName>
        <fullName evidence="4">N-acetyltransferase</fullName>
    </submittedName>
</protein>
<accession>A0A402ACV8</accession>
<proteinExistence type="predicted"/>
<organism evidence="4 5">
    <name type="scientific">Dictyobacter kobayashii</name>
    <dbReference type="NCBI Taxonomy" id="2014872"/>
    <lineage>
        <taxon>Bacteria</taxon>
        <taxon>Bacillati</taxon>
        <taxon>Chloroflexota</taxon>
        <taxon>Ktedonobacteria</taxon>
        <taxon>Ktedonobacterales</taxon>
        <taxon>Dictyobacteraceae</taxon>
        <taxon>Dictyobacter</taxon>
    </lineage>
</organism>
<dbReference type="CDD" id="cd04301">
    <property type="entry name" value="NAT_SF"/>
    <property type="match status" value="1"/>
</dbReference>
<dbReference type="SUPFAM" id="SSF55729">
    <property type="entry name" value="Acyl-CoA N-acyltransferases (Nat)"/>
    <property type="match status" value="1"/>
</dbReference>
<reference evidence="5" key="1">
    <citation type="submission" date="2018-12" db="EMBL/GenBank/DDBJ databases">
        <title>Tengunoibacter tsumagoiensis gen. nov., sp. nov., Dictyobacter kobayashii sp. nov., D. alpinus sp. nov., and D. joshuensis sp. nov. and description of Dictyobacteraceae fam. nov. within the order Ktedonobacterales isolated from Tengu-no-mugimeshi.</title>
        <authorList>
            <person name="Wang C.M."/>
            <person name="Zheng Y."/>
            <person name="Sakai Y."/>
            <person name="Toyoda A."/>
            <person name="Minakuchi Y."/>
            <person name="Abe K."/>
            <person name="Yokota A."/>
            <person name="Yabe S."/>
        </authorList>
    </citation>
    <scope>NUCLEOTIDE SEQUENCE [LARGE SCALE GENOMIC DNA]</scope>
    <source>
        <strain evidence="5">Uno11</strain>
    </source>
</reference>
<dbReference type="GO" id="GO:0016747">
    <property type="term" value="F:acyltransferase activity, transferring groups other than amino-acyl groups"/>
    <property type="evidence" value="ECO:0007669"/>
    <property type="project" value="InterPro"/>
</dbReference>
<dbReference type="Pfam" id="PF00583">
    <property type="entry name" value="Acetyltransf_1"/>
    <property type="match status" value="1"/>
</dbReference>
<evidence type="ECO:0000256" key="1">
    <source>
        <dbReference type="ARBA" id="ARBA00022679"/>
    </source>
</evidence>
<dbReference type="InterPro" id="IPR016181">
    <property type="entry name" value="Acyl_CoA_acyltransferase"/>
</dbReference>
<evidence type="ECO:0000259" key="3">
    <source>
        <dbReference type="PROSITE" id="PS51186"/>
    </source>
</evidence>
<comment type="caution">
    <text evidence="4">The sequence shown here is derived from an EMBL/GenBank/DDBJ whole genome shotgun (WGS) entry which is preliminary data.</text>
</comment>
<gene>
    <name evidence="4" type="ORF">KDK_07210</name>
</gene>
<dbReference type="RefSeq" id="WP_161977068.1">
    <property type="nucleotide sequence ID" value="NZ_BIFS01000001.1"/>
</dbReference>
<dbReference type="PROSITE" id="PS51186">
    <property type="entry name" value="GNAT"/>
    <property type="match status" value="1"/>
</dbReference>